<reference evidence="4 5" key="1">
    <citation type="submission" date="2018-03" db="EMBL/GenBank/DDBJ databases">
        <title>Genomic Encyclopedia of Type Strains, Phase III (KMG-III): the genomes of soil and plant-associated and newly described type strains.</title>
        <authorList>
            <person name="Whitman W."/>
        </authorList>
    </citation>
    <scope>NUCLEOTIDE SEQUENCE [LARGE SCALE GENOMIC DNA]</scope>
    <source>
        <strain evidence="4 5">CGMCC 4.7097</strain>
    </source>
</reference>
<evidence type="ECO:0000313" key="5">
    <source>
        <dbReference type="Proteomes" id="UP000241118"/>
    </source>
</evidence>
<gene>
    <name evidence="4" type="ORF">B0I31_103534</name>
</gene>
<dbReference type="Pfam" id="PF00171">
    <property type="entry name" value="Aldedh"/>
    <property type="match status" value="2"/>
</dbReference>
<feature type="domain" description="Aldehyde dehydrogenase" evidence="3">
    <location>
        <begin position="255"/>
        <end position="412"/>
    </location>
</feature>
<dbReference type="OrthoDB" id="6882680at2"/>
<proteinExistence type="inferred from homology"/>
<comment type="caution">
    <text evidence="4">The sequence shown here is derived from an EMBL/GenBank/DDBJ whole genome shotgun (WGS) entry which is preliminary data.</text>
</comment>
<dbReference type="AlphaFoldDB" id="A0A2P8IE94"/>
<dbReference type="PANTHER" id="PTHR43111:SF1">
    <property type="entry name" value="ALDEHYDE DEHYDROGENASE B-RELATED"/>
    <property type="match status" value="1"/>
</dbReference>
<dbReference type="InterPro" id="IPR016162">
    <property type="entry name" value="Ald_DH_N"/>
</dbReference>
<dbReference type="InterPro" id="IPR016163">
    <property type="entry name" value="Ald_DH_C"/>
</dbReference>
<evidence type="ECO:0000256" key="2">
    <source>
        <dbReference type="ARBA" id="ARBA00023002"/>
    </source>
</evidence>
<dbReference type="Gene3D" id="3.40.605.10">
    <property type="entry name" value="Aldehyde Dehydrogenase, Chain A, domain 1"/>
    <property type="match status" value="1"/>
</dbReference>
<evidence type="ECO:0000313" key="4">
    <source>
        <dbReference type="EMBL" id="PSL56777.1"/>
    </source>
</evidence>
<evidence type="ECO:0000256" key="1">
    <source>
        <dbReference type="ARBA" id="ARBA00009986"/>
    </source>
</evidence>
<dbReference type="EMBL" id="PYAX01000003">
    <property type="protein sequence ID" value="PSL56777.1"/>
    <property type="molecule type" value="Genomic_DNA"/>
</dbReference>
<keyword evidence="5" id="KW-1185">Reference proteome</keyword>
<dbReference type="InterPro" id="IPR016161">
    <property type="entry name" value="Ald_DH/histidinol_DH"/>
</dbReference>
<dbReference type="GO" id="GO:0016620">
    <property type="term" value="F:oxidoreductase activity, acting on the aldehyde or oxo group of donors, NAD or NADP as acceptor"/>
    <property type="evidence" value="ECO:0007669"/>
    <property type="project" value="InterPro"/>
</dbReference>
<organism evidence="4 5">
    <name type="scientific">Saccharothrix carnea</name>
    <dbReference type="NCBI Taxonomy" id="1280637"/>
    <lineage>
        <taxon>Bacteria</taxon>
        <taxon>Bacillati</taxon>
        <taxon>Actinomycetota</taxon>
        <taxon>Actinomycetes</taxon>
        <taxon>Pseudonocardiales</taxon>
        <taxon>Pseudonocardiaceae</taxon>
        <taxon>Saccharothrix</taxon>
    </lineage>
</organism>
<accession>A0A2P8IE94</accession>
<comment type="similarity">
    <text evidence="1">Belongs to the aldehyde dehydrogenase family.</text>
</comment>
<protein>
    <submittedName>
        <fullName evidence="4">Aldehyde dehydrogenase</fullName>
    </submittedName>
</protein>
<dbReference type="Gene3D" id="3.40.309.10">
    <property type="entry name" value="Aldehyde Dehydrogenase, Chain A, domain 2"/>
    <property type="match status" value="1"/>
</dbReference>
<dbReference type="RefSeq" id="WP_106615174.1">
    <property type="nucleotide sequence ID" value="NZ_PYAX01000003.1"/>
</dbReference>
<sequence>MGRFAAPGERGGVGSYRDRYDHFIGGEYVPPAEGGYFFDRTPVTGEVFTAIARGTAEDVDRALAAAHAAARGWGRTPPAERATVLNEIADRVEDHVEALAVAETWDTGRPVREALADLASAVDCFRRFAAVIRAQEGGVTQLGDDLVAYHFREPLGVVDRLVPWHSPLLTVAADLAPALAAGNPAVLRPAEEAPAVVHALVDLVADLLPPGVVNVVNGVGGEEPPVGRGADVFFADVAASRDAFYDRALEGFATFALDRALVQSPIHDRFLADATERARTARQGHPLDTATAVGAVINRNHLDRTLSMIEVAERDGARVLCGGGPADLGGELSGGCYLEPTVIVGESRVCRSDLVGPVVWVSAFDHFDDAVKELGAAAPGVGLWSREAGVGFRAGRRVAARRVRVNTFRSGDDHEDHRALLDQYQRTKTILVEQG</sequence>
<evidence type="ECO:0000259" key="3">
    <source>
        <dbReference type="Pfam" id="PF00171"/>
    </source>
</evidence>
<dbReference type="Proteomes" id="UP000241118">
    <property type="component" value="Unassembled WGS sequence"/>
</dbReference>
<dbReference type="SUPFAM" id="SSF53720">
    <property type="entry name" value="ALDH-like"/>
    <property type="match status" value="1"/>
</dbReference>
<feature type="domain" description="Aldehyde dehydrogenase" evidence="3">
    <location>
        <begin position="39"/>
        <end position="220"/>
    </location>
</feature>
<keyword evidence="2" id="KW-0560">Oxidoreductase</keyword>
<dbReference type="PANTHER" id="PTHR43111">
    <property type="entry name" value="ALDEHYDE DEHYDROGENASE B-RELATED"/>
    <property type="match status" value="1"/>
</dbReference>
<name>A0A2P8IE94_SACCR</name>
<dbReference type="InterPro" id="IPR015590">
    <property type="entry name" value="Aldehyde_DH_dom"/>
</dbReference>